<evidence type="ECO:0000259" key="9">
    <source>
        <dbReference type="Pfam" id="PF00891"/>
    </source>
</evidence>
<dbReference type="PIRSF" id="PIRSF005739">
    <property type="entry name" value="O-mtase"/>
    <property type="match status" value="1"/>
</dbReference>
<comment type="similarity">
    <text evidence="5">Belongs to the class I-like SAM-binding methyltransferase superfamily. Cation-independent O-methyltransferase family. COMT subfamily.</text>
</comment>
<evidence type="ECO:0000256" key="6">
    <source>
        <dbReference type="ARBA" id="ARBA00093209"/>
    </source>
</evidence>
<feature type="domain" description="O-methyltransferase dimerisation" evidence="10">
    <location>
        <begin position="57"/>
        <end position="135"/>
    </location>
</feature>
<dbReference type="Pfam" id="PF08100">
    <property type="entry name" value="Dimerisation"/>
    <property type="match status" value="1"/>
</dbReference>
<gene>
    <name evidence="12" type="primary">LOC113687782</name>
</gene>
<evidence type="ECO:0000313" key="11">
    <source>
        <dbReference type="Proteomes" id="UP001652660"/>
    </source>
</evidence>
<evidence type="ECO:0000259" key="10">
    <source>
        <dbReference type="Pfam" id="PF08100"/>
    </source>
</evidence>
<evidence type="ECO:0000256" key="7">
    <source>
        <dbReference type="ARBA" id="ARBA00093595"/>
    </source>
</evidence>
<keyword evidence="4" id="KW-0949">S-adenosyl-L-methionine</keyword>
<feature type="domain" description="O-methyltransferase C-terminal" evidence="9">
    <location>
        <begin position="157"/>
        <end position="366"/>
    </location>
</feature>
<reference evidence="12" key="2">
    <citation type="submission" date="2025-08" db="UniProtKB">
        <authorList>
            <consortium name="RefSeq"/>
        </authorList>
    </citation>
    <scope>IDENTIFICATION</scope>
    <source>
        <tissue evidence="12">Leaves</tissue>
    </source>
</reference>
<reference evidence="11" key="1">
    <citation type="journal article" date="2025" name="Foods">
        <title>Unveiling the Microbial Signatures of Arabica Coffee Cherries: Insights into Ripeness Specific Diversity, Functional Traits, and Implications for Quality and Safety.</title>
        <authorList>
            <consortium name="RefSeq"/>
            <person name="Tenea G.N."/>
            <person name="Cifuentes V."/>
            <person name="Reyes P."/>
            <person name="Cevallos-Vallejos M."/>
        </authorList>
    </citation>
    <scope>NUCLEOTIDE SEQUENCE [LARGE SCALE GENOMIC DNA]</scope>
</reference>
<dbReference type="PANTHER" id="PTHR11746">
    <property type="entry name" value="O-METHYLTRANSFERASE"/>
    <property type="match status" value="1"/>
</dbReference>
<proteinExistence type="inferred from homology"/>
<dbReference type="GO" id="GO:0008171">
    <property type="term" value="F:O-methyltransferase activity"/>
    <property type="evidence" value="ECO:0007669"/>
    <property type="project" value="InterPro"/>
</dbReference>
<evidence type="ECO:0000256" key="4">
    <source>
        <dbReference type="ARBA" id="ARBA00022691"/>
    </source>
</evidence>
<dbReference type="GeneID" id="113687782"/>
<name>A0A6P6SCI7_COFAR</name>
<dbReference type="SUPFAM" id="SSF53335">
    <property type="entry name" value="S-adenosyl-L-methionine-dependent methyltransferases"/>
    <property type="match status" value="1"/>
</dbReference>
<dbReference type="Proteomes" id="UP001652660">
    <property type="component" value="Chromosome 5e"/>
</dbReference>
<dbReference type="InterPro" id="IPR036388">
    <property type="entry name" value="WH-like_DNA-bd_sf"/>
</dbReference>
<protein>
    <recommendedName>
        <fullName evidence="7">7'-O-demethylcephaeline methyltransferase</fullName>
        <ecNumber evidence="7">2.1.1.395</ecNumber>
    </recommendedName>
</protein>
<dbReference type="FunFam" id="3.40.50.150:FF:000057">
    <property type="entry name" value="O-methyltransferase ZRP4"/>
    <property type="match status" value="1"/>
</dbReference>
<keyword evidence="1" id="KW-0017">Alkaloid metabolism</keyword>
<evidence type="ECO:0000256" key="8">
    <source>
        <dbReference type="PIRSR" id="PIRSR005739-1"/>
    </source>
</evidence>
<keyword evidence="3" id="KW-0808">Transferase</keyword>
<dbReference type="InterPro" id="IPR012967">
    <property type="entry name" value="COMT_dimerisation"/>
</dbReference>
<evidence type="ECO:0000313" key="12">
    <source>
        <dbReference type="RefSeq" id="XP_027061110.1"/>
    </source>
</evidence>
<dbReference type="SUPFAM" id="SSF46785">
    <property type="entry name" value="Winged helix' DNA-binding domain"/>
    <property type="match status" value="1"/>
</dbReference>
<dbReference type="AlphaFoldDB" id="A0A6P6SCI7"/>
<dbReference type="InterPro" id="IPR029063">
    <property type="entry name" value="SAM-dependent_MTases_sf"/>
</dbReference>
<dbReference type="GO" id="GO:0032259">
    <property type="term" value="P:methylation"/>
    <property type="evidence" value="ECO:0007669"/>
    <property type="project" value="UniProtKB-KW"/>
</dbReference>
<sequence>MPLVSVLTRYKTGNHFCPTCKAIIKQPKSLIRKVAGMERVEDLTELLAAQHHVGNQMLNFRKSASLKCAIELGIPDAINQHGKPITLSELVSALPINPSKANHIYRLMRFLSNAGFFVLQDQGYALTAAGRLLLKEEPFNLRAFIFYMSDPVLVKPWNSLTEWFRNDDPSPFHTAHGKNFWAYAAEEPNFANLFNESMANDSTLIVQVMMTECKFVFDGLTSLVDVGGGTGAVARAIAQNFPNMECVVCDLPHVIAGQEGTENLDFVAGDMLEKVPAADAILLKWILHDWSDEDCVKILKNCKEAIPGRDKGGKVIIIDMIMESQMKDDESVETQVGVNMQMLMGYGAKERSEKEWAKLFQDAGFSDYKVLPLLGVCCLIEVYP</sequence>
<accession>A0A6P6SCI7</accession>
<dbReference type="InterPro" id="IPR016461">
    <property type="entry name" value="COMT-like"/>
</dbReference>
<evidence type="ECO:0000256" key="1">
    <source>
        <dbReference type="ARBA" id="ARBA00022589"/>
    </source>
</evidence>
<dbReference type="EC" id="2.1.1.395" evidence="7"/>
<dbReference type="InterPro" id="IPR001077">
    <property type="entry name" value="COMT_C"/>
</dbReference>
<dbReference type="Gene3D" id="1.10.10.10">
    <property type="entry name" value="Winged helix-like DNA-binding domain superfamily/Winged helix DNA-binding domain"/>
    <property type="match status" value="1"/>
</dbReference>
<dbReference type="RefSeq" id="XP_027061110.1">
    <property type="nucleotide sequence ID" value="XM_027205309.2"/>
</dbReference>
<evidence type="ECO:0000256" key="2">
    <source>
        <dbReference type="ARBA" id="ARBA00022603"/>
    </source>
</evidence>
<keyword evidence="11" id="KW-1185">Reference proteome</keyword>
<comment type="catalytic activity">
    <reaction evidence="6">
        <text>7'-O-demethylcephaeline + S-adenosyl-L-methionine = cephaeline + S-adenosyl-L-homocysteine + H(+)</text>
        <dbReference type="Rhea" id="RHEA:80555"/>
        <dbReference type="ChEBI" id="CHEBI:15378"/>
        <dbReference type="ChEBI" id="CHEBI:57856"/>
        <dbReference type="ChEBI" id="CHEBI:59789"/>
        <dbReference type="ChEBI" id="CHEBI:231587"/>
        <dbReference type="ChEBI" id="CHEBI:231589"/>
        <dbReference type="EC" id="2.1.1.395"/>
    </reaction>
    <physiologicalReaction direction="left-to-right" evidence="6">
        <dbReference type="Rhea" id="RHEA:80556"/>
    </physiologicalReaction>
</comment>
<organism evidence="11 12">
    <name type="scientific">Coffea arabica</name>
    <name type="common">Arabian coffee</name>
    <dbReference type="NCBI Taxonomy" id="13443"/>
    <lineage>
        <taxon>Eukaryota</taxon>
        <taxon>Viridiplantae</taxon>
        <taxon>Streptophyta</taxon>
        <taxon>Embryophyta</taxon>
        <taxon>Tracheophyta</taxon>
        <taxon>Spermatophyta</taxon>
        <taxon>Magnoliopsida</taxon>
        <taxon>eudicotyledons</taxon>
        <taxon>Gunneridae</taxon>
        <taxon>Pentapetalae</taxon>
        <taxon>asterids</taxon>
        <taxon>lamiids</taxon>
        <taxon>Gentianales</taxon>
        <taxon>Rubiaceae</taxon>
        <taxon>Ixoroideae</taxon>
        <taxon>Gardenieae complex</taxon>
        <taxon>Bertiereae - Coffeeae clade</taxon>
        <taxon>Coffeeae</taxon>
        <taxon>Coffea</taxon>
    </lineage>
</organism>
<dbReference type="GO" id="GO:0046983">
    <property type="term" value="F:protein dimerization activity"/>
    <property type="evidence" value="ECO:0007669"/>
    <property type="project" value="InterPro"/>
</dbReference>
<dbReference type="OrthoDB" id="2410195at2759"/>
<dbReference type="InterPro" id="IPR036390">
    <property type="entry name" value="WH_DNA-bd_sf"/>
</dbReference>
<dbReference type="Pfam" id="PF00891">
    <property type="entry name" value="Methyltransf_2"/>
    <property type="match status" value="1"/>
</dbReference>
<keyword evidence="2" id="KW-0489">Methyltransferase</keyword>
<evidence type="ECO:0000256" key="5">
    <source>
        <dbReference type="ARBA" id="ARBA00034481"/>
    </source>
</evidence>
<dbReference type="Gene3D" id="3.40.50.150">
    <property type="entry name" value="Vaccinia Virus protein VP39"/>
    <property type="match status" value="1"/>
</dbReference>
<dbReference type="GO" id="GO:0009821">
    <property type="term" value="P:alkaloid biosynthetic process"/>
    <property type="evidence" value="ECO:0007669"/>
    <property type="project" value="UniProtKB-ARBA"/>
</dbReference>
<dbReference type="PROSITE" id="PS51683">
    <property type="entry name" value="SAM_OMT_II"/>
    <property type="match status" value="1"/>
</dbReference>
<feature type="active site" description="Proton acceptor" evidence="8">
    <location>
        <position position="288"/>
    </location>
</feature>
<evidence type="ECO:0000256" key="3">
    <source>
        <dbReference type="ARBA" id="ARBA00022679"/>
    </source>
</evidence>
<dbReference type="CDD" id="cd02440">
    <property type="entry name" value="AdoMet_MTases"/>
    <property type="match status" value="1"/>
</dbReference>